<proteinExistence type="predicted"/>
<evidence type="ECO:0000313" key="1">
    <source>
        <dbReference type="EMBL" id="MPM77135.1"/>
    </source>
</evidence>
<sequence length="114" mass="12573">MPRRFARHAAVAAADDQNPAGLGVDEKRRMSHHLLIGELIEFRQLNDAVEHQHATEFAGLENFDLLEFAAVFIELGGDFNGVAVAAAGFADPEGLSVRRHHDSYRVRGYCRSAT</sequence>
<accession>A0A645CJL4</accession>
<comment type="caution">
    <text evidence="1">The sequence shown here is derived from an EMBL/GenBank/DDBJ whole genome shotgun (WGS) entry which is preliminary data.</text>
</comment>
<name>A0A645CJL4_9ZZZZ</name>
<dbReference type="EMBL" id="VSSQ01027739">
    <property type="protein sequence ID" value="MPM77135.1"/>
    <property type="molecule type" value="Genomic_DNA"/>
</dbReference>
<protein>
    <submittedName>
        <fullName evidence="1">Uncharacterized protein</fullName>
    </submittedName>
</protein>
<gene>
    <name evidence="1" type="ORF">SDC9_124135</name>
</gene>
<dbReference type="AlphaFoldDB" id="A0A645CJL4"/>
<reference evidence="1" key="1">
    <citation type="submission" date="2019-08" db="EMBL/GenBank/DDBJ databases">
        <authorList>
            <person name="Kucharzyk K."/>
            <person name="Murdoch R.W."/>
            <person name="Higgins S."/>
            <person name="Loffler F."/>
        </authorList>
    </citation>
    <scope>NUCLEOTIDE SEQUENCE</scope>
</reference>
<organism evidence="1">
    <name type="scientific">bioreactor metagenome</name>
    <dbReference type="NCBI Taxonomy" id="1076179"/>
    <lineage>
        <taxon>unclassified sequences</taxon>
        <taxon>metagenomes</taxon>
        <taxon>ecological metagenomes</taxon>
    </lineage>
</organism>